<evidence type="ECO:0000313" key="3">
    <source>
        <dbReference type="Proteomes" id="UP001373714"/>
    </source>
</evidence>
<accession>A0AAV9VK09</accession>
<keyword evidence="3" id="KW-1185">Reference proteome</keyword>
<gene>
    <name evidence="2" type="ORF">TWF730_005999</name>
</gene>
<dbReference type="Proteomes" id="UP001373714">
    <property type="component" value="Unassembled WGS sequence"/>
</dbReference>
<dbReference type="EMBL" id="JAVHNS010000002">
    <property type="protein sequence ID" value="KAK6362302.1"/>
    <property type="molecule type" value="Genomic_DNA"/>
</dbReference>
<comment type="caution">
    <text evidence="2">The sequence shown here is derived from an EMBL/GenBank/DDBJ whole genome shotgun (WGS) entry which is preliminary data.</text>
</comment>
<feature type="compositionally biased region" description="Basic residues" evidence="1">
    <location>
        <begin position="130"/>
        <end position="140"/>
    </location>
</feature>
<evidence type="ECO:0000256" key="1">
    <source>
        <dbReference type="SAM" id="MobiDB-lite"/>
    </source>
</evidence>
<feature type="region of interest" description="Disordered" evidence="1">
    <location>
        <begin position="120"/>
        <end position="162"/>
    </location>
</feature>
<reference evidence="2 3" key="1">
    <citation type="submission" date="2019-10" db="EMBL/GenBank/DDBJ databases">
        <authorList>
            <person name="Palmer J.M."/>
        </authorList>
    </citation>
    <scope>NUCLEOTIDE SEQUENCE [LARGE SCALE GENOMIC DNA]</scope>
    <source>
        <strain evidence="2 3">TWF730</strain>
    </source>
</reference>
<name>A0AAV9VK09_9PEZI</name>
<protein>
    <submittedName>
        <fullName evidence="2">Uncharacterized protein</fullName>
    </submittedName>
</protein>
<organism evidence="2 3">
    <name type="scientific">Orbilia blumenaviensis</name>
    <dbReference type="NCBI Taxonomy" id="1796055"/>
    <lineage>
        <taxon>Eukaryota</taxon>
        <taxon>Fungi</taxon>
        <taxon>Dikarya</taxon>
        <taxon>Ascomycota</taxon>
        <taxon>Pezizomycotina</taxon>
        <taxon>Orbiliomycetes</taxon>
        <taxon>Orbiliales</taxon>
        <taxon>Orbiliaceae</taxon>
        <taxon>Orbilia</taxon>
    </lineage>
</organism>
<evidence type="ECO:0000313" key="2">
    <source>
        <dbReference type="EMBL" id="KAK6362302.1"/>
    </source>
</evidence>
<dbReference type="AlphaFoldDB" id="A0AAV9VK09"/>
<proteinExistence type="predicted"/>
<sequence>MRRFAGSLVRSSWRLYNSPTGLTPPLFVRRLSTTRGIVPATGAGDAIAIASYCSRSLGGPQLRLGLRHNHSHGGKGPKIKIPDWLNPENWLAKEPQDVIYGDDRDFDVLQEPKKREYWMDAQYPTGVAGQRKKDRKKKKEKQKEGTLAPAGPPILPSSLPDWERPKNYLSNRPITSKQVYTRLFGRDSRPFHDFMREARVERQFTLGRLMVDTAEIKGHHEYWLQLLRFRARIHGEKGVKDIWIGMSMRKADIPLTGPIADQMWGFFARVGLEDEGFLLKLYKYLRQRYEQRGQLRWRSMYDTVVGGLLAKKPLRALWWHYHMVDMAPPQKFVAFFLKYATDTKNIQTLFKIFRSKKIGPVYETVIPALCEQERYEMAIQWHNMLILKGDKPADSHFADRLLEYHAFHKPLRDLESMLRGFQDNGIEIVESTVLALIKARYRTRDVMDLLYQLYAAKVIRNDCLGDRFWAFLLTYQKFSEADVTAYMTKFGIERIAHETTKEFVKRGKTTAAFIRGIALLNRRKIPVDNDVYSKFLEVKARWNPEEAMEESLPIEGLDISRGNALLQGYLSTYRWKFFNHVYKNLRRRNVATWNLFLKRLFMTGQIKTGLELMEEMRIFSIPIGSSAQWELLHAVMLPRRSSRRPITQDPRARKTKDLQIVTNYLRALLMNGNEVDPKLWREIIKRYGMFWKLKDLENLCLWLADWYDPRRPALRQARIPIKFTDVGMISSLGYTESKHAEWTDPPLAESNRSPRNPLRILFPPTTIRSLVEWGFISMQRSWYLDLIRRKGGIAVKARLSRSAWGIRLVKRLHERGVWVDKRSVARAVRVRLRALEGSRYHWESFDTNMSKHEPINLGVLASIAEKAWGEELFPKGSWDTDEGLLQMLKAPVKDIVFPRRIRPRMHMGRRP</sequence>